<feature type="signal peptide" evidence="2">
    <location>
        <begin position="1"/>
        <end position="19"/>
    </location>
</feature>
<evidence type="ECO:0000313" key="3">
    <source>
        <dbReference type="EMBL" id="MBK1883102.1"/>
    </source>
</evidence>
<protein>
    <submittedName>
        <fullName evidence="3">Uncharacterized protein</fullName>
    </submittedName>
</protein>
<keyword evidence="1" id="KW-1133">Transmembrane helix</keyword>
<comment type="caution">
    <text evidence="3">The sequence shown here is derived from an EMBL/GenBank/DDBJ whole genome shotgun (WGS) entry which is preliminary data.</text>
</comment>
<name>A0A934VV13_9BACT</name>
<feature type="transmembrane region" description="Helical" evidence="1">
    <location>
        <begin position="262"/>
        <end position="282"/>
    </location>
</feature>
<keyword evidence="1" id="KW-0812">Transmembrane</keyword>
<accession>A0A934VV13</accession>
<sequence length="291" mass="32696">MKRLLIFILIAISAMSCVADEISDLRDTLVGYRKSVDEYKKLPSSDAIPEIGRLLLKTSQAARFKIVIDEREETLLYISSILKEIPGHATYYRDRILEAKAKIDQSPIEAQGPLYNAYMTAMMYGMQTLQELPSPETVEVLGEMLSDDWTPGFFENYQGTGYSTKDRPWLWAMTALVQLPLEGRPANTRATYESFCADIPAWRHWYAQIKAGTRKIRFEGDPKEYSLPGAGESEVGSLVRTTRRPDVSAQLSAAKANERSSAPWPVVITFVLAAGLLVFVAVRVMRNRESS</sequence>
<evidence type="ECO:0000313" key="4">
    <source>
        <dbReference type="Proteomes" id="UP000603141"/>
    </source>
</evidence>
<keyword evidence="1" id="KW-0472">Membrane</keyword>
<dbReference type="Proteomes" id="UP000603141">
    <property type="component" value="Unassembled WGS sequence"/>
</dbReference>
<proteinExistence type="predicted"/>
<feature type="chain" id="PRO_5037967652" evidence="2">
    <location>
        <begin position="20"/>
        <end position="291"/>
    </location>
</feature>
<dbReference type="AlphaFoldDB" id="A0A934VV13"/>
<organism evidence="3 4">
    <name type="scientific">Luteolibacter pohnpeiensis</name>
    <dbReference type="NCBI Taxonomy" id="454153"/>
    <lineage>
        <taxon>Bacteria</taxon>
        <taxon>Pseudomonadati</taxon>
        <taxon>Verrucomicrobiota</taxon>
        <taxon>Verrucomicrobiia</taxon>
        <taxon>Verrucomicrobiales</taxon>
        <taxon>Verrucomicrobiaceae</taxon>
        <taxon>Luteolibacter</taxon>
    </lineage>
</organism>
<evidence type="ECO:0000256" key="2">
    <source>
        <dbReference type="SAM" id="SignalP"/>
    </source>
</evidence>
<dbReference type="PROSITE" id="PS51257">
    <property type="entry name" value="PROKAR_LIPOPROTEIN"/>
    <property type="match status" value="1"/>
</dbReference>
<gene>
    <name evidence="3" type="ORF">JIN85_11790</name>
</gene>
<evidence type="ECO:0000256" key="1">
    <source>
        <dbReference type="SAM" id="Phobius"/>
    </source>
</evidence>
<dbReference type="RefSeq" id="WP_200270894.1">
    <property type="nucleotide sequence ID" value="NZ_JAENIJ010000017.1"/>
</dbReference>
<dbReference type="EMBL" id="JAENIJ010000017">
    <property type="protein sequence ID" value="MBK1883102.1"/>
    <property type="molecule type" value="Genomic_DNA"/>
</dbReference>
<reference evidence="3" key="1">
    <citation type="submission" date="2021-01" db="EMBL/GenBank/DDBJ databases">
        <title>Modified the classification status of verrucomicrobia.</title>
        <authorList>
            <person name="Feng X."/>
        </authorList>
    </citation>
    <scope>NUCLEOTIDE SEQUENCE</scope>
    <source>
        <strain evidence="3">KCTC 22041</strain>
    </source>
</reference>
<keyword evidence="2" id="KW-0732">Signal</keyword>
<keyword evidence="4" id="KW-1185">Reference proteome</keyword>